<dbReference type="Pfam" id="PF14900">
    <property type="entry name" value="DUF4493"/>
    <property type="match status" value="1"/>
</dbReference>
<dbReference type="Pfam" id="PF13201">
    <property type="entry name" value="PCMD"/>
    <property type="match status" value="1"/>
</dbReference>
<dbReference type="AlphaFoldDB" id="A0A9D9INF0"/>
<reference evidence="2" key="2">
    <citation type="journal article" date="2021" name="PeerJ">
        <title>Extensive microbial diversity within the chicken gut microbiome revealed by metagenomics and culture.</title>
        <authorList>
            <person name="Gilroy R."/>
            <person name="Ravi A."/>
            <person name="Getino M."/>
            <person name="Pursley I."/>
            <person name="Horton D.L."/>
            <person name="Alikhan N.F."/>
            <person name="Baker D."/>
            <person name="Gharbi K."/>
            <person name="Hall N."/>
            <person name="Watson M."/>
            <person name="Adriaenssens E.M."/>
            <person name="Foster-Nyarko E."/>
            <person name="Jarju S."/>
            <person name="Secka A."/>
            <person name="Antonio M."/>
            <person name="Oren A."/>
            <person name="Chaudhuri R.R."/>
            <person name="La Ragione R."/>
            <person name="Hildebrand F."/>
            <person name="Pallen M.J."/>
        </authorList>
    </citation>
    <scope>NUCLEOTIDE SEQUENCE</scope>
    <source>
        <strain evidence="2">B1-13419</strain>
    </source>
</reference>
<comment type="caution">
    <text evidence="2">The sequence shown here is derived from an EMBL/GenBank/DDBJ whole genome shotgun (WGS) entry which is preliminary data.</text>
</comment>
<sequence>MKKIRHIIMAILTLPVLSCTQTVEPEGYGYVDIDVRLDRNAEDIEFDAVSSDVSVKSTGESSPIALAIYRSGSDEPVEVIEDCASVLEPLKLKTGHYKAVATCGESLSEGSAAAFDSPFYSDTETFVIKNGVSETLDMTLVLDAVKVTTKFSEEIRENFKSYVLTVSNGVSELVFSNLDGTVDRDGYFAVTGTLEWSLALTNNDGEVYETLTGSYEEVKPKQHYAISFRMAEKQPEGGAVISIVVDDSMTEKVHDILLDFSVKDKPEISASFSLDSPLSFHTGDAAEKILYVNLKHPATSVLISHDDEGLAAAGLPEEIELVNASEEILSSLAGLGITAPAVTEEVLNPEIDLTGFFSTLPAGTYGFEVFVQNNAEGELLQEISFEVKPVVETLTANAWARFAYLSGRWLTEDQPEGLGFQYRTGDEEWTNLDADVTVNAEAKTFEAELHGLAAGTQYEYRAVTAAFRENQPVQFTTETEDVLHNMGFDQWYMDGKAPMPNASADYMIWDSANPGSASFGIVPTTQETSHLAVTGENKSAAKLTTLSVPIVGLAAGNIYTGRFEGTVGGIIPSGAALDWGVPFSSRPLALKGFYDYTPKTVNQGSYNDMSGKTDIGQIQIMLTDWDQPSRIDTSEGTFVDVENDGHIIAYASLDLGQTDGYQPFTLELEYRDRTRTPKYIVIVAAASKYGDYFTGGVDSTLYLDEFSFVYDPAELGYK</sequence>
<dbReference type="EMBL" id="JADIMD010000091">
    <property type="protein sequence ID" value="MBO8474793.1"/>
    <property type="molecule type" value="Genomic_DNA"/>
</dbReference>
<dbReference type="InterPro" id="IPR027840">
    <property type="entry name" value="DUF4493"/>
</dbReference>
<name>A0A9D9INF0_9BACT</name>
<evidence type="ECO:0000259" key="1">
    <source>
        <dbReference type="Pfam" id="PF13201"/>
    </source>
</evidence>
<feature type="domain" description="Putative carbohydrate metabolism" evidence="1">
    <location>
        <begin position="501"/>
        <end position="707"/>
    </location>
</feature>
<dbReference type="Gene3D" id="2.60.120.890">
    <property type="entry name" value="BT2081, beta-jelly-roll domain"/>
    <property type="match status" value="1"/>
</dbReference>
<protein>
    <submittedName>
        <fullName evidence="2">PCMD domain-containing protein</fullName>
    </submittedName>
</protein>
<dbReference type="Proteomes" id="UP000823757">
    <property type="component" value="Unassembled WGS sequence"/>
</dbReference>
<organism evidence="2 3">
    <name type="scientific">Candidatus Cryptobacteroides faecigallinarum</name>
    <dbReference type="NCBI Taxonomy" id="2840763"/>
    <lineage>
        <taxon>Bacteria</taxon>
        <taxon>Pseudomonadati</taxon>
        <taxon>Bacteroidota</taxon>
        <taxon>Bacteroidia</taxon>
        <taxon>Bacteroidales</taxon>
        <taxon>Candidatus Cryptobacteroides</taxon>
    </lineage>
</organism>
<reference evidence="2" key="1">
    <citation type="submission" date="2020-10" db="EMBL/GenBank/DDBJ databases">
        <authorList>
            <person name="Gilroy R."/>
        </authorList>
    </citation>
    <scope>NUCLEOTIDE SEQUENCE</scope>
    <source>
        <strain evidence="2">B1-13419</strain>
    </source>
</reference>
<evidence type="ECO:0000313" key="3">
    <source>
        <dbReference type="Proteomes" id="UP000823757"/>
    </source>
</evidence>
<evidence type="ECO:0000313" key="2">
    <source>
        <dbReference type="EMBL" id="MBO8474793.1"/>
    </source>
</evidence>
<proteinExistence type="predicted"/>
<dbReference type="InterPro" id="IPR025112">
    <property type="entry name" value="PCMD"/>
</dbReference>
<accession>A0A9D9INF0</accession>
<dbReference type="InterPro" id="IPR038653">
    <property type="entry name" value="Put_CMD_sf"/>
</dbReference>
<gene>
    <name evidence="2" type="ORF">IAB91_05840</name>
</gene>